<keyword evidence="5" id="KW-0325">Glycoprotein</keyword>
<feature type="signal peptide" evidence="7">
    <location>
        <begin position="1"/>
        <end position="20"/>
    </location>
</feature>
<dbReference type="Proteomes" id="UP000799118">
    <property type="component" value="Unassembled WGS sequence"/>
</dbReference>
<dbReference type="GO" id="GO:0006508">
    <property type="term" value="P:proteolysis"/>
    <property type="evidence" value="ECO:0007669"/>
    <property type="project" value="UniProtKB-KW"/>
</dbReference>
<dbReference type="GO" id="GO:0008239">
    <property type="term" value="F:dipeptidyl-peptidase activity"/>
    <property type="evidence" value="ECO:0007669"/>
    <property type="project" value="TreeGrafter"/>
</dbReference>
<proteinExistence type="inferred from homology"/>
<keyword evidence="9" id="KW-1185">Reference proteome</keyword>
<protein>
    <recommendedName>
        <fullName evidence="10">Peptidase S28</fullName>
    </recommendedName>
</protein>
<dbReference type="InterPro" id="IPR029058">
    <property type="entry name" value="AB_hydrolase_fold"/>
</dbReference>
<evidence type="ECO:0000256" key="1">
    <source>
        <dbReference type="ARBA" id="ARBA00011079"/>
    </source>
</evidence>
<evidence type="ECO:0000256" key="7">
    <source>
        <dbReference type="SAM" id="SignalP"/>
    </source>
</evidence>
<name>A0A6A4I8D4_9AGAR</name>
<keyword evidence="2" id="KW-0645">Protease</keyword>
<evidence type="ECO:0000313" key="8">
    <source>
        <dbReference type="EMBL" id="KAE9406811.1"/>
    </source>
</evidence>
<keyword evidence="3 7" id="KW-0732">Signal</keyword>
<evidence type="ECO:0000256" key="3">
    <source>
        <dbReference type="ARBA" id="ARBA00022729"/>
    </source>
</evidence>
<dbReference type="AlphaFoldDB" id="A0A6A4I8D4"/>
<evidence type="ECO:0000256" key="4">
    <source>
        <dbReference type="ARBA" id="ARBA00022801"/>
    </source>
</evidence>
<evidence type="ECO:0000313" key="9">
    <source>
        <dbReference type="Proteomes" id="UP000799118"/>
    </source>
</evidence>
<sequence length="548" mass="60630">MLYLIALLFTLSLTLHRANGVKHKKTLDLSQQPDPTDINGTSLPSYDTIYYFDQLIDHQNPDLGTFKQRYYHTWEWYQQGGPIILTTPGEQSMDGFYGDLTNQSINGQIAQQQSGATIVLEHRFFGLSNPYPNLTETSLAYLTIQQAMDDLVYFAQNVESIDAWRGYGSAGTSTLDLDWRKLCGITGALTAWTVAKHPEIFWAGYSSSGVVQPITHFWEYYEPIQAHMPQNCSADVTAVIALVDSVLDAGNTTEIEELKEFFGLGNLTRAADFAHALSYPLNSWQDMSPADMSGEFYEFCDALEVQGDRAAHTSGWGLKEALNAWGSYYKNSYINSTCGDFSVSDCFGTEAQYSQVNTSVDQADRSWHWMVCQEVGWFQTGPPKNSSISGIVSKYNGYSNSKLACRLSFPDTYSRGYPGPDVVDTTSTFGGWNVNATRLFVATGQRDPWLQATLSAASSNVMSTDDRPIESSDGFHCSDLDTENALVDDTIAQVQQSALGYMKKWLSSYNVSDTASDSDSTLSSTSQSQGSSHRVIAISGRPRHKNTS</sequence>
<evidence type="ECO:0000256" key="5">
    <source>
        <dbReference type="ARBA" id="ARBA00023180"/>
    </source>
</evidence>
<dbReference type="PANTHER" id="PTHR11010">
    <property type="entry name" value="PROTEASE S28 PRO-X CARBOXYPEPTIDASE-RELATED"/>
    <property type="match status" value="1"/>
</dbReference>
<dbReference type="Pfam" id="PF05577">
    <property type="entry name" value="Peptidase_S28"/>
    <property type="match status" value="1"/>
</dbReference>
<dbReference type="EMBL" id="ML769399">
    <property type="protein sequence ID" value="KAE9406811.1"/>
    <property type="molecule type" value="Genomic_DNA"/>
</dbReference>
<gene>
    <name evidence="8" type="ORF">BT96DRAFT_987080</name>
</gene>
<dbReference type="PANTHER" id="PTHR11010:SF23">
    <property type="entry name" value="SERINE PEPTIDASE"/>
    <property type="match status" value="1"/>
</dbReference>
<comment type="similarity">
    <text evidence="1">Belongs to the peptidase S28 family.</text>
</comment>
<dbReference type="GO" id="GO:0070008">
    <property type="term" value="F:serine-type exopeptidase activity"/>
    <property type="evidence" value="ECO:0007669"/>
    <property type="project" value="InterPro"/>
</dbReference>
<organism evidence="8 9">
    <name type="scientific">Gymnopus androsaceus JB14</name>
    <dbReference type="NCBI Taxonomy" id="1447944"/>
    <lineage>
        <taxon>Eukaryota</taxon>
        <taxon>Fungi</taxon>
        <taxon>Dikarya</taxon>
        <taxon>Basidiomycota</taxon>
        <taxon>Agaricomycotina</taxon>
        <taxon>Agaricomycetes</taxon>
        <taxon>Agaricomycetidae</taxon>
        <taxon>Agaricales</taxon>
        <taxon>Marasmiineae</taxon>
        <taxon>Omphalotaceae</taxon>
        <taxon>Gymnopus</taxon>
    </lineage>
</organism>
<dbReference type="InterPro" id="IPR008758">
    <property type="entry name" value="Peptidase_S28"/>
</dbReference>
<feature type="chain" id="PRO_5025376689" description="Peptidase S28" evidence="7">
    <location>
        <begin position="21"/>
        <end position="548"/>
    </location>
</feature>
<accession>A0A6A4I8D4</accession>
<evidence type="ECO:0000256" key="6">
    <source>
        <dbReference type="SAM" id="MobiDB-lite"/>
    </source>
</evidence>
<keyword evidence="4" id="KW-0378">Hydrolase</keyword>
<dbReference type="OrthoDB" id="1735038at2759"/>
<evidence type="ECO:0000256" key="2">
    <source>
        <dbReference type="ARBA" id="ARBA00022670"/>
    </source>
</evidence>
<dbReference type="Gene3D" id="3.40.50.1820">
    <property type="entry name" value="alpha/beta hydrolase"/>
    <property type="match status" value="2"/>
</dbReference>
<evidence type="ECO:0008006" key="10">
    <source>
        <dbReference type="Google" id="ProtNLM"/>
    </source>
</evidence>
<feature type="region of interest" description="Disordered" evidence="6">
    <location>
        <begin position="515"/>
        <end position="548"/>
    </location>
</feature>
<feature type="compositionally biased region" description="Low complexity" evidence="6">
    <location>
        <begin position="515"/>
        <end position="532"/>
    </location>
</feature>
<reference evidence="8" key="1">
    <citation type="journal article" date="2019" name="Environ. Microbiol.">
        <title>Fungal ecological strategies reflected in gene transcription - a case study of two litter decomposers.</title>
        <authorList>
            <person name="Barbi F."/>
            <person name="Kohler A."/>
            <person name="Barry K."/>
            <person name="Baskaran P."/>
            <person name="Daum C."/>
            <person name="Fauchery L."/>
            <person name="Ihrmark K."/>
            <person name="Kuo A."/>
            <person name="LaButti K."/>
            <person name="Lipzen A."/>
            <person name="Morin E."/>
            <person name="Grigoriev I.V."/>
            <person name="Henrissat B."/>
            <person name="Lindahl B."/>
            <person name="Martin F."/>
        </authorList>
    </citation>
    <scope>NUCLEOTIDE SEQUENCE</scope>
    <source>
        <strain evidence="8">JB14</strain>
    </source>
</reference>